<feature type="region of interest" description="Disordered" evidence="1">
    <location>
        <begin position="47"/>
        <end position="84"/>
    </location>
</feature>
<gene>
    <name evidence="2" type="ORF">BCR44DRAFT_36734</name>
</gene>
<protein>
    <submittedName>
        <fullName evidence="2">Uncharacterized protein</fullName>
    </submittedName>
</protein>
<feature type="compositionally biased region" description="Acidic residues" evidence="1">
    <location>
        <begin position="49"/>
        <end position="84"/>
    </location>
</feature>
<evidence type="ECO:0000313" key="3">
    <source>
        <dbReference type="Proteomes" id="UP000193411"/>
    </source>
</evidence>
<dbReference type="Proteomes" id="UP000193411">
    <property type="component" value="Unassembled WGS sequence"/>
</dbReference>
<sequence>MDGACTKARGALRLKLPFKSIDDMIGRGDVGPPAVEWWMMRGLLPEALPETDADLEDEDADGEGDDEDDDADEEGDDDDEDEDG</sequence>
<name>A0A1Y2H6R3_9FUNG</name>
<dbReference type="AlphaFoldDB" id="A0A1Y2H6R3"/>
<reference evidence="2 3" key="1">
    <citation type="submission" date="2016-07" db="EMBL/GenBank/DDBJ databases">
        <title>Pervasive Adenine N6-methylation of Active Genes in Fungi.</title>
        <authorList>
            <consortium name="DOE Joint Genome Institute"/>
            <person name="Mondo S.J."/>
            <person name="Dannebaum R.O."/>
            <person name="Kuo R.C."/>
            <person name="Labutti K."/>
            <person name="Haridas S."/>
            <person name="Kuo A."/>
            <person name="Salamov A."/>
            <person name="Ahrendt S.R."/>
            <person name="Lipzen A."/>
            <person name="Sullivan W."/>
            <person name="Andreopoulos W.B."/>
            <person name="Clum A."/>
            <person name="Lindquist E."/>
            <person name="Daum C."/>
            <person name="Ramamoorthy G.K."/>
            <person name="Gryganskyi A."/>
            <person name="Culley D."/>
            <person name="Magnuson J.K."/>
            <person name="James T.Y."/>
            <person name="O'Malley M.A."/>
            <person name="Stajich J.E."/>
            <person name="Spatafora J.W."/>
            <person name="Visel A."/>
            <person name="Grigoriev I.V."/>
        </authorList>
    </citation>
    <scope>NUCLEOTIDE SEQUENCE [LARGE SCALE GENOMIC DNA]</scope>
    <source>
        <strain evidence="2 3">PL171</strain>
    </source>
</reference>
<evidence type="ECO:0000256" key="1">
    <source>
        <dbReference type="SAM" id="MobiDB-lite"/>
    </source>
</evidence>
<keyword evidence="3" id="KW-1185">Reference proteome</keyword>
<dbReference type="EMBL" id="MCFL01000137">
    <property type="protein sequence ID" value="ORZ29661.1"/>
    <property type="molecule type" value="Genomic_DNA"/>
</dbReference>
<evidence type="ECO:0000313" key="2">
    <source>
        <dbReference type="EMBL" id="ORZ29661.1"/>
    </source>
</evidence>
<proteinExistence type="predicted"/>
<accession>A0A1Y2H6R3</accession>
<organism evidence="2 3">
    <name type="scientific">Catenaria anguillulae PL171</name>
    <dbReference type="NCBI Taxonomy" id="765915"/>
    <lineage>
        <taxon>Eukaryota</taxon>
        <taxon>Fungi</taxon>
        <taxon>Fungi incertae sedis</taxon>
        <taxon>Blastocladiomycota</taxon>
        <taxon>Blastocladiomycetes</taxon>
        <taxon>Blastocladiales</taxon>
        <taxon>Catenariaceae</taxon>
        <taxon>Catenaria</taxon>
    </lineage>
</organism>
<comment type="caution">
    <text evidence="2">The sequence shown here is derived from an EMBL/GenBank/DDBJ whole genome shotgun (WGS) entry which is preliminary data.</text>
</comment>